<dbReference type="AlphaFoldDB" id="A0A433V7G1"/>
<keyword evidence="1" id="KW-0238">DNA-binding</keyword>
<comment type="caution">
    <text evidence="2">The sequence shown here is derived from an EMBL/GenBank/DDBJ whole genome shotgun (WGS) entry which is preliminary data.</text>
</comment>
<gene>
    <name evidence="2" type="ORF">DSM106972_061180</name>
</gene>
<evidence type="ECO:0000313" key="3">
    <source>
        <dbReference type="Proteomes" id="UP000271624"/>
    </source>
</evidence>
<name>A0A433V7G1_9CYAN</name>
<proteinExistence type="predicted"/>
<dbReference type="SUPFAM" id="SSF51215">
    <property type="entry name" value="Regulatory protein AraC"/>
    <property type="match status" value="1"/>
</dbReference>
<organism evidence="2 3">
    <name type="scientific">Dulcicalothrix desertica PCC 7102</name>
    <dbReference type="NCBI Taxonomy" id="232991"/>
    <lineage>
        <taxon>Bacteria</taxon>
        <taxon>Bacillati</taxon>
        <taxon>Cyanobacteriota</taxon>
        <taxon>Cyanophyceae</taxon>
        <taxon>Nostocales</taxon>
        <taxon>Calotrichaceae</taxon>
        <taxon>Dulcicalothrix</taxon>
    </lineage>
</organism>
<evidence type="ECO:0000313" key="2">
    <source>
        <dbReference type="EMBL" id="RUT02043.1"/>
    </source>
</evidence>
<keyword evidence="3" id="KW-1185">Reference proteome</keyword>
<reference evidence="2" key="1">
    <citation type="submission" date="2018-12" db="EMBL/GenBank/DDBJ databases">
        <authorList>
            <person name="Will S."/>
            <person name="Neumann-Schaal M."/>
            <person name="Henke P."/>
        </authorList>
    </citation>
    <scope>NUCLEOTIDE SEQUENCE</scope>
    <source>
        <strain evidence="2">PCC 7102</strain>
    </source>
</reference>
<reference evidence="2" key="2">
    <citation type="journal article" date="2019" name="Genome Biol. Evol.">
        <title>Day and night: Metabolic profiles and evolutionary relationships of six axenic non-marine cyanobacteria.</title>
        <authorList>
            <person name="Will S.E."/>
            <person name="Henke P."/>
            <person name="Boedeker C."/>
            <person name="Huang S."/>
            <person name="Brinkmann H."/>
            <person name="Rohde M."/>
            <person name="Jarek M."/>
            <person name="Friedl T."/>
            <person name="Seufert S."/>
            <person name="Schumacher M."/>
            <person name="Overmann J."/>
            <person name="Neumann-Schaal M."/>
            <person name="Petersen J."/>
        </authorList>
    </citation>
    <scope>NUCLEOTIDE SEQUENCE [LARGE SCALE GENOMIC DNA]</scope>
    <source>
        <strain evidence="2">PCC 7102</strain>
    </source>
</reference>
<dbReference type="Proteomes" id="UP000271624">
    <property type="component" value="Unassembled WGS sequence"/>
</dbReference>
<evidence type="ECO:0008006" key="4">
    <source>
        <dbReference type="Google" id="ProtNLM"/>
    </source>
</evidence>
<sequence length="115" mass="13357">MSRACHRTRIEDFSYEGKQRAGDVWLLPAGISGYFRWDDPGELLMFIFDPQFLRQVSLETKCLNPDKVELRPTLYKQDSTLKALARSFHHEMQHNLLGGKLYIEPLANQLAIHLL</sequence>
<dbReference type="EMBL" id="RSCL01000017">
    <property type="protein sequence ID" value="RUT02043.1"/>
    <property type="molecule type" value="Genomic_DNA"/>
</dbReference>
<dbReference type="RefSeq" id="WP_127084344.1">
    <property type="nucleotide sequence ID" value="NZ_RSCL01000017.1"/>
</dbReference>
<accession>A0A433V7G1</accession>
<dbReference type="GO" id="GO:0003677">
    <property type="term" value="F:DNA binding"/>
    <property type="evidence" value="ECO:0007669"/>
    <property type="project" value="UniProtKB-KW"/>
</dbReference>
<dbReference type="InterPro" id="IPR037923">
    <property type="entry name" value="HTH-like"/>
</dbReference>
<protein>
    <recommendedName>
        <fullName evidence="4">AraC-type arabinose-binding/dimerisation domain-containing protein</fullName>
    </recommendedName>
</protein>
<evidence type="ECO:0000256" key="1">
    <source>
        <dbReference type="ARBA" id="ARBA00023125"/>
    </source>
</evidence>